<sequence>MSSFNPIHKTNTIPIRFKSIPIFKTFHGRSHVDEESVVSVFKPPVNVVLSIDTTTNTTRLFDDFIRPLSLLRKFEIIRKVDIDEGWDFNDGVDANELGKIIDGFRVDDCECCAISRRKSRPFFKVLEKYSYS</sequence>
<reference evidence="1 2" key="1">
    <citation type="submission" date="2013-02" db="EMBL/GenBank/DDBJ databases">
        <title>Genome sequence of Candida maltosa Xu316, a potential industrial strain for xylitol and ethanol production.</title>
        <authorList>
            <person name="Yu J."/>
            <person name="Wang Q."/>
            <person name="Geng X."/>
            <person name="Bao W."/>
            <person name="He P."/>
            <person name="Cai J."/>
        </authorList>
    </citation>
    <scope>NUCLEOTIDE SEQUENCE [LARGE SCALE GENOMIC DNA]</scope>
    <source>
        <strain evidence="2">Xu316</strain>
    </source>
</reference>
<protein>
    <submittedName>
        <fullName evidence="1">Uncharacterized protein</fullName>
    </submittedName>
</protein>
<proteinExistence type="predicted"/>
<comment type="caution">
    <text evidence="1">The sequence shown here is derived from an EMBL/GenBank/DDBJ whole genome shotgun (WGS) entry which is preliminary data.</text>
</comment>
<name>M3HIZ1_CANMX</name>
<accession>M3HIZ1</accession>
<gene>
    <name evidence="1" type="ORF">G210_2355</name>
</gene>
<dbReference type="EMBL" id="AOGT01001618">
    <property type="protein sequence ID" value="EMG47337.1"/>
    <property type="molecule type" value="Genomic_DNA"/>
</dbReference>
<evidence type="ECO:0000313" key="2">
    <source>
        <dbReference type="Proteomes" id="UP000011777"/>
    </source>
</evidence>
<keyword evidence="2" id="KW-1185">Reference proteome</keyword>
<evidence type="ECO:0000313" key="1">
    <source>
        <dbReference type="EMBL" id="EMG47337.1"/>
    </source>
</evidence>
<organism evidence="1 2">
    <name type="scientific">Candida maltosa (strain Xu316)</name>
    <name type="common">Yeast</name>
    <dbReference type="NCBI Taxonomy" id="1245528"/>
    <lineage>
        <taxon>Eukaryota</taxon>
        <taxon>Fungi</taxon>
        <taxon>Dikarya</taxon>
        <taxon>Ascomycota</taxon>
        <taxon>Saccharomycotina</taxon>
        <taxon>Pichiomycetes</taxon>
        <taxon>Debaryomycetaceae</taxon>
        <taxon>Candida/Lodderomyces clade</taxon>
        <taxon>Candida</taxon>
    </lineage>
</organism>
<dbReference type="HOGENOM" id="CLU_1916805_0_0_1"/>
<dbReference type="AlphaFoldDB" id="M3HIZ1"/>
<dbReference type="Proteomes" id="UP000011777">
    <property type="component" value="Unassembled WGS sequence"/>
</dbReference>